<dbReference type="Proteomes" id="UP001165160">
    <property type="component" value="Unassembled WGS sequence"/>
</dbReference>
<reference evidence="4" key="1">
    <citation type="journal article" date="2023" name="Commun. Biol.">
        <title>Genome analysis of Parmales, the sister group of diatoms, reveals the evolutionary specialization of diatoms from phago-mixotrophs to photoautotrophs.</title>
        <authorList>
            <person name="Ban H."/>
            <person name="Sato S."/>
            <person name="Yoshikawa S."/>
            <person name="Yamada K."/>
            <person name="Nakamura Y."/>
            <person name="Ichinomiya M."/>
            <person name="Sato N."/>
            <person name="Blanc-Mathieu R."/>
            <person name="Endo H."/>
            <person name="Kuwata A."/>
            <person name="Ogata H."/>
        </authorList>
    </citation>
    <scope>NUCLEOTIDE SEQUENCE [LARGE SCALE GENOMIC DNA]</scope>
    <source>
        <strain evidence="4">NIES 3699</strain>
    </source>
</reference>
<keyword evidence="4" id="KW-1185">Reference proteome</keyword>
<feature type="signal peptide" evidence="2">
    <location>
        <begin position="1"/>
        <end position="21"/>
    </location>
</feature>
<gene>
    <name evidence="3" type="ORF">TrVE_jg7346</name>
</gene>
<keyword evidence="2" id="KW-0732">Signal</keyword>
<protein>
    <submittedName>
        <fullName evidence="3">Uncharacterized protein</fullName>
    </submittedName>
</protein>
<evidence type="ECO:0000256" key="1">
    <source>
        <dbReference type="SAM" id="MobiDB-lite"/>
    </source>
</evidence>
<sequence>MPRLAPLVALLLALTPQPTSGSNRWLRHSPEKKSNEVSSTFPYTPEQASKFIGAQHWYESGIYADKGLASHYDGYFCLCSCDATPEGIFCGGSGVSPDGSKVADFLGVFSESRGEGWEGDLVAFNTDHPFADKFSFMEPGSAANYTGVSQSLGDGSFVWRGIMSGVDCASKDHCYESCQQSSSFKTWYDNC</sequence>
<evidence type="ECO:0000313" key="3">
    <source>
        <dbReference type="EMBL" id="GMH88318.1"/>
    </source>
</evidence>
<evidence type="ECO:0000256" key="2">
    <source>
        <dbReference type="SAM" id="SignalP"/>
    </source>
</evidence>
<name>A0A9W7ESJ8_9STRA</name>
<dbReference type="AlphaFoldDB" id="A0A9W7ESJ8"/>
<dbReference type="EMBL" id="BRXX01000081">
    <property type="protein sequence ID" value="GMH88318.1"/>
    <property type="molecule type" value="Genomic_DNA"/>
</dbReference>
<comment type="caution">
    <text evidence="3">The sequence shown here is derived from an EMBL/GenBank/DDBJ whole genome shotgun (WGS) entry which is preliminary data.</text>
</comment>
<accession>A0A9W7ESJ8</accession>
<feature type="region of interest" description="Disordered" evidence="1">
    <location>
        <begin position="19"/>
        <end position="40"/>
    </location>
</feature>
<proteinExistence type="predicted"/>
<feature type="chain" id="PRO_5040783953" evidence="2">
    <location>
        <begin position="22"/>
        <end position="191"/>
    </location>
</feature>
<organism evidence="3 4">
    <name type="scientific">Triparma verrucosa</name>
    <dbReference type="NCBI Taxonomy" id="1606542"/>
    <lineage>
        <taxon>Eukaryota</taxon>
        <taxon>Sar</taxon>
        <taxon>Stramenopiles</taxon>
        <taxon>Ochrophyta</taxon>
        <taxon>Bolidophyceae</taxon>
        <taxon>Parmales</taxon>
        <taxon>Triparmaceae</taxon>
        <taxon>Triparma</taxon>
    </lineage>
</organism>
<evidence type="ECO:0000313" key="4">
    <source>
        <dbReference type="Proteomes" id="UP001165160"/>
    </source>
</evidence>